<dbReference type="GO" id="GO:0000214">
    <property type="term" value="C:tRNA-intron endonuclease complex"/>
    <property type="evidence" value="ECO:0007669"/>
    <property type="project" value="InterPro"/>
</dbReference>
<dbReference type="InterPro" id="IPR011856">
    <property type="entry name" value="tRNA_endonuc-like_dom_sf"/>
</dbReference>
<keyword evidence="6" id="KW-1185">Reference proteome</keyword>
<dbReference type="EMBL" id="PEDP01000041">
    <property type="protein sequence ID" value="POS88021.1"/>
    <property type="molecule type" value="Genomic_DNA"/>
</dbReference>
<gene>
    <name evidence="5" type="ORF">EPUL_001243</name>
</gene>
<proteinExistence type="inferred from homology"/>
<dbReference type="STRING" id="225359.A0A2S4Q178"/>
<dbReference type="PANTHER" id="PTHR28518">
    <property type="entry name" value="TRNA-SPLICING ENDONUCLEASE SUBUNIT SEN15"/>
    <property type="match status" value="1"/>
</dbReference>
<dbReference type="GO" id="GO:0000379">
    <property type="term" value="P:tRNA-type intron splice site recognition and cleavage"/>
    <property type="evidence" value="ECO:0007669"/>
    <property type="project" value="InterPro"/>
</dbReference>
<keyword evidence="2" id="KW-0819">tRNA processing</keyword>
<evidence type="ECO:0000256" key="3">
    <source>
        <dbReference type="SAM" id="MobiDB-lite"/>
    </source>
</evidence>
<evidence type="ECO:0000313" key="6">
    <source>
        <dbReference type="Proteomes" id="UP000237438"/>
    </source>
</evidence>
<organism evidence="5 6">
    <name type="scientific">Erysiphe pulchra</name>
    <dbReference type="NCBI Taxonomy" id="225359"/>
    <lineage>
        <taxon>Eukaryota</taxon>
        <taxon>Fungi</taxon>
        <taxon>Dikarya</taxon>
        <taxon>Ascomycota</taxon>
        <taxon>Pezizomycotina</taxon>
        <taxon>Leotiomycetes</taxon>
        <taxon>Erysiphales</taxon>
        <taxon>Erysiphaceae</taxon>
        <taxon>Erysiphe</taxon>
    </lineage>
</organism>
<feature type="compositionally biased region" description="Polar residues" evidence="3">
    <location>
        <begin position="1"/>
        <end position="10"/>
    </location>
</feature>
<dbReference type="Gene3D" id="3.40.1350.10">
    <property type="match status" value="1"/>
</dbReference>
<evidence type="ECO:0000256" key="2">
    <source>
        <dbReference type="ARBA" id="ARBA00022694"/>
    </source>
</evidence>
<dbReference type="InterPro" id="IPR036167">
    <property type="entry name" value="tRNA_intron_Endo_cat-like_sf"/>
</dbReference>
<dbReference type="GO" id="GO:0000213">
    <property type="term" value="F:tRNA-intron lyase activity"/>
    <property type="evidence" value="ECO:0007669"/>
    <property type="project" value="TreeGrafter"/>
</dbReference>
<reference evidence="5 6" key="1">
    <citation type="submission" date="2017-10" db="EMBL/GenBank/DDBJ databases">
        <title>Development of genomic resources for the powdery mildew, Erysiphe pulchra.</title>
        <authorList>
            <person name="Wadl P.A."/>
            <person name="Mack B.M."/>
            <person name="Moore G."/>
            <person name="Beltz S.B."/>
        </authorList>
    </citation>
    <scope>NUCLEOTIDE SEQUENCE [LARGE SCALE GENOMIC DNA]</scope>
    <source>
        <strain evidence="5">Cflorida</strain>
    </source>
</reference>
<comment type="caution">
    <text evidence="5">The sequence shown here is derived from an EMBL/GenBank/DDBJ whole genome shotgun (WGS) entry which is preliminary data.</text>
</comment>
<name>A0A2S4Q178_9PEZI</name>
<comment type="similarity">
    <text evidence="1">Belongs to the SEN15 family.</text>
</comment>
<dbReference type="InterPro" id="IPR042777">
    <property type="entry name" value="Sen15_fungi"/>
</dbReference>
<dbReference type="AlphaFoldDB" id="A0A2S4Q178"/>
<protein>
    <recommendedName>
        <fullName evidence="4">tRNA-splicing endonuclease subunit Sen15 domain-containing protein</fullName>
    </recommendedName>
</protein>
<dbReference type="InterPro" id="IPR018593">
    <property type="entry name" value="tRNA-endonuc_su_Sen15"/>
</dbReference>
<dbReference type="SUPFAM" id="SSF53032">
    <property type="entry name" value="tRNA-intron endonuclease catalytic domain-like"/>
    <property type="match status" value="1"/>
</dbReference>
<dbReference type="OrthoDB" id="10002170at2759"/>
<dbReference type="GO" id="GO:0003676">
    <property type="term" value="F:nucleic acid binding"/>
    <property type="evidence" value="ECO:0007669"/>
    <property type="project" value="InterPro"/>
</dbReference>
<feature type="domain" description="tRNA-splicing endonuclease subunit Sen15" evidence="4">
    <location>
        <begin position="46"/>
        <end position="192"/>
    </location>
</feature>
<accession>A0A2S4Q178</accession>
<feature type="region of interest" description="Disordered" evidence="3">
    <location>
        <begin position="1"/>
        <end position="22"/>
    </location>
</feature>
<dbReference type="Pfam" id="PF09631">
    <property type="entry name" value="Sen15"/>
    <property type="match status" value="1"/>
</dbReference>
<sequence length="192" mass="22140">MEPQKFTNTKSSVEESQSSPSALQELFDTTRTVSTSESHLYNLARQIQHNLEFQHAWGEMIIHDHSPITQNKLPRPLIAGLPPKRLYIHPDEQIELLKHEKGEISSHPEMEWVLPTHVTENWSLQALAEIFDAVETVPPLSSHSLNQNIDKEVGWQWRGPHRQKRLLLATLHDDSTVVYYIVHDGIVKPRQN</sequence>
<dbReference type="PANTHER" id="PTHR28518:SF1">
    <property type="entry name" value="TRNA-SPLICING ENDONUCLEASE SUBUNIT SEN15"/>
    <property type="match status" value="1"/>
</dbReference>
<dbReference type="Proteomes" id="UP000237438">
    <property type="component" value="Unassembled WGS sequence"/>
</dbReference>
<dbReference type="FunFam" id="3.40.1350.10:FF:000012">
    <property type="entry name" value="Probable tRNA-splicing endonuclease subunit sen-15"/>
    <property type="match status" value="1"/>
</dbReference>
<evidence type="ECO:0000313" key="5">
    <source>
        <dbReference type="EMBL" id="POS88021.1"/>
    </source>
</evidence>
<evidence type="ECO:0000259" key="4">
    <source>
        <dbReference type="Pfam" id="PF09631"/>
    </source>
</evidence>
<evidence type="ECO:0000256" key="1">
    <source>
        <dbReference type="ARBA" id="ARBA00006091"/>
    </source>
</evidence>